<name>A0A4Y7KVP9_PAPSO</name>
<evidence type="ECO:0000256" key="1">
    <source>
        <dbReference type="SAM" id="MobiDB-lite"/>
    </source>
</evidence>
<dbReference type="EMBL" id="CM010723">
    <property type="protein sequence ID" value="RZC76009.1"/>
    <property type="molecule type" value="Genomic_DNA"/>
</dbReference>
<dbReference type="Gramene" id="RZC76009">
    <property type="protein sequence ID" value="RZC76009"/>
    <property type="gene ID" value="C5167_001970"/>
</dbReference>
<evidence type="ECO:0000313" key="3">
    <source>
        <dbReference type="Proteomes" id="UP000316621"/>
    </source>
</evidence>
<dbReference type="Proteomes" id="UP000316621">
    <property type="component" value="Chromosome 9"/>
</dbReference>
<gene>
    <name evidence="2" type="ORF">C5167_001970</name>
</gene>
<protein>
    <submittedName>
        <fullName evidence="2">Uncharacterized protein</fullName>
    </submittedName>
</protein>
<feature type="region of interest" description="Disordered" evidence="1">
    <location>
        <begin position="101"/>
        <end position="142"/>
    </location>
</feature>
<evidence type="ECO:0000313" key="2">
    <source>
        <dbReference type="EMBL" id="RZC76009.1"/>
    </source>
</evidence>
<reference evidence="2 3" key="1">
    <citation type="journal article" date="2018" name="Science">
        <title>The opium poppy genome and morphinan production.</title>
        <authorList>
            <person name="Guo L."/>
            <person name="Winzer T."/>
            <person name="Yang X."/>
            <person name="Li Y."/>
            <person name="Ning Z."/>
            <person name="He Z."/>
            <person name="Teodor R."/>
            <person name="Lu Y."/>
            <person name="Bowser T.A."/>
            <person name="Graham I.A."/>
            <person name="Ye K."/>
        </authorList>
    </citation>
    <scope>NUCLEOTIDE SEQUENCE [LARGE SCALE GENOMIC DNA]</scope>
    <source>
        <strain evidence="3">cv. HN1</strain>
        <tissue evidence="2">Leaves</tissue>
    </source>
</reference>
<keyword evidence="3" id="KW-1185">Reference proteome</keyword>
<dbReference type="AlphaFoldDB" id="A0A4Y7KVP9"/>
<organism evidence="2 3">
    <name type="scientific">Papaver somniferum</name>
    <name type="common">Opium poppy</name>
    <dbReference type="NCBI Taxonomy" id="3469"/>
    <lineage>
        <taxon>Eukaryota</taxon>
        <taxon>Viridiplantae</taxon>
        <taxon>Streptophyta</taxon>
        <taxon>Embryophyta</taxon>
        <taxon>Tracheophyta</taxon>
        <taxon>Spermatophyta</taxon>
        <taxon>Magnoliopsida</taxon>
        <taxon>Ranunculales</taxon>
        <taxon>Papaveraceae</taxon>
        <taxon>Papaveroideae</taxon>
        <taxon>Papaver</taxon>
    </lineage>
</organism>
<proteinExistence type="predicted"/>
<accession>A0A4Y7KVP9</accession>
<sequence>IDMTNKGNYKRNKKKRAKLMKDKARGYLLLQTYMTSSLSSVLYDCIEDENDSEDDEEDCDYVDEVASKRLPDSWDPEEIHMLRKPWKEMLEYGHDVFHAGRTNEDLSSTSVTSHRPKTHRFGAPSKRPTQGVAAGEEGTWKP</sequence>
<feature type="non-terminal residue" evidence="2">
    <location>
        <position position="1"/>
    </location>
</feature>